<dbReference type="STRING" id="1715693.PH7735_01869"/>
<dbReference type="AlphaFoldDB" id="A0A0P1IEY4"/>
<reference evidence="2" key="1">
    <citation type="submission" date="2015-09" db="EMBL/GenBank/DDBJ databases">
        <authorList>
            <person name="Rodrigo-Torres Lidia"/>
            <person name="Arahal R.David."/>
        </authorList>
    </citation>
    <scope>NUCLEOTIDE SEQUENCE [LARGE SCALE GENOMIC DNA]</scope>
    <source>
        <strain evidence="2">CECT 7735</strain>
    </source>
</reference>
<sequence length="126" mass="13459">MGQSADLVKGAEWCKIPNMRRIMMILGLVGASAPALADYNLNGKVIDCYCTDKQGGRVELGEMICLQVDGRMFMAQCQMSLNVPMWREISEGCLSSNLVAPSIGDQSVNPAIHSGGVDAKVAPPKS</sequence>
<gene>
    <name evidence="1" type="ORF">PH7735_01869</name>
</gene>
<protein>
    <submittedName>
        <fullName evidence="1">Uncharacterized protein</fullName>
    </submittedName>
</protein>
<organism evidence="1 2">
    <name type="scientific">Shimia thalassica</name>
    <dbReference type="NCBI Taxonomy" id="1715693"/>
    <lineage>
        <taxon>Bacteria</taxon>
        <taxon>Pseudomonadati</taxon>
        <taxon>Pseudomonadota</taxon>
        <taxon>Alphaproteobacteria</taxon>
        <taxon>Rhodobacterales</taxon>
        <taxon>Roseobacteraceae</taxon>
    </lineage>
</organism>
<evidence type="ECO:0000313" key="1">
    <source>
        <dbReference type="EMBL" id="CUJ95456.1"/>
    </source>
</evidence>
<name>A0A0P1IEY4_9RHOB</name>
<dbReference type="Proteomes" id="UP000051870">
    <property type="component" value="Unassembled WGS sequence"/>
</dbReference>
<accession>A0A0P1IEY4</accession>
<dbReference type="EMBL" id="CYTW01000001">
    <property type="protein sequence ID" value="CUJ95456.1"/>
    <property type="molecule type" value="Genomic_DNA"/>
</dbReference>
<proteinExistence type="predicted"/>
<evidence type="ECO:0000313" key="2">
    <source>
        <dbReference type="Proteomes" id="UP000051870"/>
    </source>
</evidence>
<keyword evidence="2" id="KW-1185">Reference proteome</keyword>